<name>A0AAE0ANQ3_9ROSI</name>
<evidence type="ECO:0000313" key="2">
    <source>
        <dbReference type="EMBL" id="KAK3221282.1"/>
    </source>
</evidence>
<accession>A0AAE0ANQ3</accession>
<proteinExistence type="predicted"/>
<comment type="caution">
    <text evidence="2">The sequence shown here is derived from an EMBL/GenBank/DDBJ whole genome shotgun (WGS) entry which is preliminary data.</text>
</comment>
<evidence type="ECO:0000313" key="3">
    <source>
        <dbReference type="Proteomes" id="UP001281410"/>
    </source>
</evidence>
<dbReference type="EMBL" id="JANJYJ010000003">
    <property type="protein sequence ID" value="KAK3221282.1"/>
    <property type="molecule type" value="Genomic_DNA"/>
</dbReference>
<evidence type="ECO:0000256" key="1">
    <source>
        <dbReference type="SAM" id="MobiDB-lite"/>
    </source>
</evidence>
<gene>
    <name evidence="2" type="ORF">Dsin_008307</name>
</gene>
<feature type="region of interest" description="Disordered" evidence="1">
    <location>
        <begin position="103"/>
        <end position="123"/>
    </location>
</feature>
<keyword evidence="3" id="KW-1185">Reference proteome</keyword>
<dbReference type="AlphaFoldDB" id="A0AAE0ANQ3"/>
<sequence>MLEGNQPSDDTNNHDVEAYRKMRILKLIQNHNDLICQLDDEKERGKMLKEMTKGKTSQGWWEYPTDDLNAEQLTQMDAAFEKLSKTTHSKLNQKNIEVGWASSSSFPAMNPPPNRDLAFHGHC</sequence>
<protein>
    <submittedName>
        <fullName evidence="2">Uncharacterized protein</fullName>
    </submittedName>
</protein>
<reference evidence="2" key="1">
    <citation type="journal article" date="2023" name="Plant J.">
        <title>Genome sequences and population genomics provide insights into the demographic history, inbreeding, and mutation load of two 'living fossil' tree species of Dipteronia.</title>
        <authorList>
            <person name="Feng Y."/>
            <person name="Comes H.P."/>
            <person name="Chen J."/>
            <person name="Zhu S."/>
            <person name="Lu R."/>
            <person name="Zhang X."/>
            <person name="Li P."/>
            <person name="Qiu J."/>
            <person name="Olsen K.M."/>
            <person name="Qiu Y."/>
        </authorList>
    </citation>
    <scope>NUCLEOTIDE SEQUENCE</scope>
    <source>
        <strain evidence="2">NBL</strain>
    </source>
</reference>
<dbReference type="Proteomes" id="UP001281410">
    <property type="component" value="Unassembled WGS sequence"/>
</dbReference>
<organism evidence="2 3">
    <name type="scientific">Dipteronia sinensis</name>
    <dbReference type="NCBI Taxonomy" id="43782"/>
    <lineage>
        <taxon>Eukaryota</taxon>
        <taxon>Viridiplantae</taxon>
        <taxon>Streptophyta</taxon>
        <taxon>Embryophyta</taxon>
        <taxon>Tracheophyta</taxon>
        <taxon>Spermatophyta</taxon>
        <taxon>Magnoliopsida</taxon>
        <taxon>eudicotyledons</taxon>
        <taxon>Gunneridae</taxon>
        <taxon>Pentapetalae</taxon>
        <taxon>rosids</taxon>
        <taxon>malvids</taxon>
        <taxon>Sapindales</taxon>
        <taxon>Sapindaceae</taxon>
        <taxon>Hippocastanoideae</taxon>
        <taxon>Acereae</taxon>
        <taxon>Dipteronia</taxon>
    </lineage>
</organism>